<proteinExistence type="inferred from homology"/>
<feature type="domain" description="Major facilitator superfamily (MFS) profile" evidence="5">
    <location>
        <begin position="41"/>
        <end position="431"/>
    </location>
</feature>
<feature type="transmembrane region" description="Helical" evidence="4">
    <location>
        <begin position="251"/>
        <end position="272"/>
    </location>
</feature>
<protein>
    <submittedName>
        <fullName evidence="6">MFS general substrate transporter</fullName>
    </submittedName>
</protein>
<evidence type="ECO:0000313" key="7">
    <source>
        <dbReference type="Proteomes" id="UP000235371"/>
    </source>
</evidence>
<keyword evidence="4" id="KW-1133">Transmembrane helix</keyword>
<feature type="transmembrane region" description="Helical" evidence="4">
    <location>
        <begin position="42"/>
        <end position="62"/>
    </location>
</feature>
<dbReference type="PANTHER" id="PTHR11360">
    <property type="entry name" value="MONOCARBOXYLATE TRANSPORTER"/>
    <property type="match status" value="1"/>
</dbReference>
<reference evidence="6 7" key="1">
    <citation type="submission" date="2016-04" db="EMBL/GenBank/DDBJ databases">
        <title>A degradative enzymes factory behind the ericoid mycorrhizal symbiosis.</title>
        <authorList>
            <consortium name="DOE Joint Genome Institute"/>
            <person name="Martino E."/>
            <person name="Morin E."/>
            <person name="Grelet G."/>
            <person name="Kuo A."/>
            <person name="Kohler A."/>
            <person name="Daghino S."/>
            <person name="Barry K."/>
            <person name="Choi C."/>
            <person name="Cichocki N."/>
            <person name="Clum A."/>
            <person name="Copeland A."/>
            <person name="Hainaut M."/>
            <person name="Haridas S."/>
            <person name="Labutti K."/>
            <person name="Lindquist E."/>
            <person name="Lipzen A."/>
            <person name="Khouja H.-R."/>
            <person name="Murat C."/>
            <person name="Ohm R."/>
            <person name="Olson A."/>
            <person name="Spatafora J."/>
            <person name="Veneault-Fourrey C."/>
            <person name="Henrissat B."/>
            <person name="Grigoriev I."/>
            <person name="Martin F."/>
            <person name="Perotto S."/>
        </authorList>
    </citation>
    <scope>NUCLEOTIDE SEQUENCE [LARGE SCALE GENOMIC DNA]</scope>
    <source>
        <strain evidence="6 7">E</strain>
    </source>
</reference>
<dbReference type="RefSeq" id="XP_024738181.1">
    <property type="nucleotide sequence ID" value="XM_024878020.1"/>
</dbReference>
<evidence type="ECO:0000313" key="6">
    <source>
        <dbReference type="EMBL" id="PMD61277.1"/>
    </source>
</evidence>
<feature type="transmembrane region" description="Helical" evidence="4">
    <location>
        <begin position="405"/>
        <end position="426"/>
    </location>
</feature>
<dbReference type="GO" id="GO:0022857">
    <property type="term" value="F:transmembrane transporter activity"/>
    <property type="evidence" value="ECO:0007669"/>
    <property type="project" value="InterPro"/>
</dbReference>
<dbReference type="InterPro" id="IPR011701">
    <property type="entry name" value="MFS"/>
</dbReference>
<gene>
    <name evidence="6" type="ORF">K444DRAFT_587253</name>
</gene>
<evidence type="ECO:0000256" key="3">
    <source>
        <dbReference type="SAM" id="MobiDB-lite"/>
    </source>
</evidence>
<evidence type="ECO:0000256" key="2">
    <source>
        <dbReference type="ARBA" id="ARBA00006727"/>
    </source>
</evidence>
<accession>A0A2J6TE28</accession>
<dbReference type="PANTHER" id="PTHR11360:SF177">
    <property type="entry name" value="RIBOFLAVIN TRANSPORTER MCH5"/>
    <property type="match status" value="1"/>
</dbReference>
<feature type="region of interest" description="Disordered" evidence="3">
    <location>
        <begin position="1"/>
        <end position="38"/>
    </location>
</feature>
<evidence type="ECO:0000256" key="1">
    <source>
        <dbReference type="ARBA" id="ARBA00004141"/>
    </source>
</evidence>
<name>A0A2J6TE28_9HELO</name>
<feature type="transmembrane region" description="Helical" evidence="4">
    <location>
        <begin position="168"/>
        <end position="188"/>
    </location>
</feature>
<dbReference type="Gene3D" id="1.20.1250.20">
    <property type="entry name" value="MFS general substrate transporter like domains"/>
    <property type="match status" value="2"/>
</dbReference>
<dbReference type="SUPFAM" id="SSF103473">
    <property type="entry name" value="MFS general substrate transporter"/>
    <property type="match status" value="1"/>
</dbReference>
<feature type="transmembrane region" description="Helical" evidence="4">
    <location>
        <begin position="316"/>
        <end position="334"/>
    </location>
</feature>
<dbReference type="PROSITE" id="PS50850">
    <property type="entry name" value="MFS"/>
    <property type="match status" value="1"/>
</dbReference>
<evidence type="ECO:0000259" key="5">
    <source>
        <dbReference type="PROSITE" id="PS50850"/>
    </source>
</evidence>
<dbReference type="GeneID" id="36586097"/>
<keyword evidence="7" id="KW-1185">Reference proteome</keyword>
<dbReference type="Proteomes" id="UP000235371">
    <property type="component" value="Unassembled WGS sequence"/>
</dbReference>
<comment type="similarity">
    <text evidence="2">Belongs to the major facilitator superfamily. Monocarboxylate porter (TC 2.A.1.13) family.</text>
</comment>
<feature type="transmembrane region" description="Helical" evidence="4">
    <location>
        <begin position="200"/>
        <end position="221"/>
    </location>
</feature>
<sequence>MDLDAPKTETPAVEVQIQQLEPEPALPTPPPVGPPESSPRSILAAIGGFFVFFTTFGMLTSFGKFQSYYQTQYLRDTKPATISWIGSVQFFTLFVSGLLLGPLFDKYGARRLSVPGTLLYVLALMLASISTKFWHLLLTQGFMLGFACALHFYPTTASVSQRFTTHRGLAMGLVATGSSIGGIVWPIMVDSLLKKTGFGWTMRICGFFALALLLIANFLVLELKQLRGTAAAARAKMQAEGTALKFAEPRYVLFTTGFFFVYFGLFIPYYYLPTYGMERGMSSSMAAYLVAILNAGSFIGRAGIGYASDRLGRFNMTAACSILAGIILACLNTATQAPSIIAFAVFYGVFSGALLSLPPTCLAQITPHPSMIGVKLGVAMAVCSLGLLTGSPIGGALLTRMHGDFSGLIGFATSVILFGSVFVLAARFTADKKFLKAF</sequence>
<dbReference type="InParanoid" id="A0A2J6TE28"/>
<dbReference type="GO" id="GO:0016020">
    <property type="term" value="C:membrane"/>
    <property type="evidence" value="ECO:0007669"/>
    <property type="project" value="UniProtKB-SubCell"/>
</dbReference>
<feature type="transmembrane region" description="Helical" evidence="4">
    <location>
        <begin position="340"/>
        <end position="357"/>
    </location>
</feature>
<dbReference type="InterPro" id="IPR036259">
    <property type="entry name" value="MFS_trans_sf"/>
</dbReference>
<feature type="transmembrane region" description="Helical" evidence="4">
    <location>
        <begin position="378"/>
        <end position="399"/>
    </location>
</feature>
<dbReference type="AlphaFoldDB" id="A0A2J6TE28"/>
<dbReference type="Pfam" id="PF07690">
    <property type="entry name" value="MFS_1"/>
    <property type="match status" value="1"/>
</dbReference>
<organism evidence="6 7">
    <name type="scientific">Hyaloscypha bicolor E</name>
    <dbReference type="NCBI Taxonomy" id="1095630"/>
    <lineage>
        <taxon>Eukaryota</taxon>
        <taxon>Fungi</taxon>
        <taxon>Dikarya</taxon>
        <taxon>Ascomycota</taxon>
        <taxon>Pezizomycotina</taxon>
        <taxon>Leotiomycetes</taxon>
        <taxon>Helotiales</taxon>
        <taxon>Hyaloscyphaceae</taxon>
        <taxon>Hyaloscypha</taxon>
        <taxon>Hyaloscypha bicolor</taxon>
    </lineage>
</organism>
<comment type="subcellular location">
    <subcellularLocation>
        <location evidence="1">Membrane</location>
        <topology evidence="1">Multi-pass membrane protein</topology>
    </subcellularLocation>
</comment>
<feature type="transmembrane region" description="Helical" evidence="4">
    <location>
        <begin position="284"/>
        <end position="304"/>
    </location>
</feature>
<keyword evidence="4" id="KW-0472">Membrane</keyword>
<dbReference type="EMBL" id="KZ613786">
    <property type="protein sequence ID" value="PMD61277.1"/>
    <property type="molecule type" value="Genomic_DNA"/>
</dbReference>
<keyword evidence="4" id="KW-0812">Transmembrane</keyword>
<feature type="compositionally biased region" description="Pro residues" evidence="3">
    <location>
        <begin position="24"/>
        <end position="37"/>
    </location>
</feature>
<feature type="transmembrane region" description="Helical" evidence="4">
    <location>
        <begin position="82"/>
        <end position="100"/>
    </location>
</feature>
<dbReference type="OrthoDB" id="6509908at2759"/>
<evidence type="ECO:0000256" key="4">
    <source>
        <dbReference type="SAM" id="Phobius"/>
    </source>
</evidence>
<feature type="transmembrane region" description="Helical" evidence="4">
    <location>
        <begin position="136"/>
        <end position="156"/>
    </location>
</feature>
<dbReference type="InterPro" id="IPR050327">
    <property type="entry name" value="Proton-linked_MCT"/>
</dbReference>
<dbReference type="CDD" id="cd17352">
    <property type="entry name" value="MFS_MCT_SLC16"/>
    <property type="match status" value="1"/>
</dbReference>
<dbReference type="InterPro" id="IPR020846">
    <property type="entry name" value="MFS_dom"/>
</dbReference>